<evidence type="ECO:0000256" key="1">
    <source>
        <dbReference type="ARBA" id="ARBA00007637"/>
    </source>
</evidence>
<dbReference type="SUPFAM" id="SSF51735">
    <property type="entry name" value="NAD(P)-binding Rossmann-fold domains"/>
    <property type="match status" value="1"/>
</dbReference>
<proteinExistence type="inferred from homology"/>
<dbReference type="EMBL" id="VBSB01000015">
    <property type="protein sequence ID" value="NTY62230.1"/>
    <property type="molecule type" value="Genomic_DNA"/>
</dbReference>
<evidence type="ECO:0000313" key="4">
    <source>
        <dbReference type="Proteomes" id="UP000708347"/>
    </source>
</evidence>
<dbReference type="RefSeq" id="WP_174399965.1">
    <property type="nucleotide sequence ID" value="NZ_VBSB01000015.1"/>
</dbReference>
<keyword evidence="4" id="KW-1185">Reference proteome</keyword>
<comment type="similarity">
    <text evidence="1">Belongs to the NAD(P)-dependent epimerase/dehydratase family.</text>
</comment>
<evidence type="ECO:0000259" key="2">
    <source>
        <dbReference type="Pfam" id="PF01370"/>
    </source>
</evidence>
<dbReference type="Proteomes" id="UP000708347">
    <property type="component" value="Unassembled WGS sequence"/>
</dbReference>
<reference evidence="3 4" key="1">
    <citation type="submission" date="2019-05" db="EMBL/GenBank/DDBJ databases">
        <title>Mycolicibacterium sphagni ENV482 genome assembly.</title>
        <authorList>
            <person name="Chen W."/>
            <person name="Faulkner N.W."/>
            <person name="Hyman M.R."/>
        </authorList>
    </citation>
    <scope>NUCLEOTIDE SEQUENCE [LARGE SCALE GENOMIC DNA]</scope>
    <source>
        <strain evidence="3 4">ENV482</strain>
    </source>
</reference>
<dbReference type="Gene3D" id="3.40.50.720">
    <property type="entry name" value="NAD(P)-binding Rossmann-like Domain"/>
    <property type="match status" value="1"/>
</dbReference>
<dbReference type="InterPro" id="IPR001509">
    <property type="entry name" value="Epimerase_deHydtase"/>
</dbReference>
<dbReference type="PRINTS" id="PR01713">
    <property type="entry name" value="NUCEPIMERASE"/>
</dbReference>
<dbReference type="InterPro" id="IPR036291">
    <property type="entry name" value="NAD(P)-bd_dom_sf"/>
</dbReference>
<organism evidence="3 4">
    <name type="scientific">Mycolicibacterium sphagni</name>
    <dbReference type="NCBI Taxonomy" id="1786"/>
    <lineage>
        <taxon>Bacteria</taxon>
        <taxon>Bacillati</taxon>
        <taxon>Actinomycetota</taxon>
        <taxon>Actinomycetes</taxon>
        <taxon>Mycobacteriales</taxon>
        <taxon>Mycobacteriaceae</taxon>
        <taxon>Mycolicibacterium</taxon>
    </lineage>
</organism>
<gene>
    <name evidence="3" type="ORF">FEG63_22060</name>
</gene>
<comment type="caution">
    <text evidence="3">The sequence shown here is derived from an EMBL/GenBank/DDBJ whole genome shotgun (WGS) entry which is preliminary data.</text>
</comment>
<protein>
    <submittedName>
        <fullName evidence="3">NAD-dependent epimerase/dehydratase family protein</fullName>
    </submittedName>
</protein>
<dbReference type="Pfam" id="PF01370">
    <property type="entry name" value="Epimerase"/>
    <property type="match status" value="2"/>
</dbReference>
<sequence length="379" mass="40758">MRVLITGGAGFIGSSTAQMLTEVHGADVVVLDSLHPQIHGLEPESQSWTYQRAKACAEMTRGDITVREDLVEALRGVDAVLHLAAETGTGQSMYEIDRHVSVNVGGTGLLLDVLRKESHRVRRLVVASSRSVYGEGRYWAEGIGYFYPAGRAVEDMRAGRFDVQHPAGSGEVRVVTTTEDSFLQPASVYAVTKQAQEQLCLVAATGMGLTGVALRFQNVYGPGQCLSNPYTGILSIFSTQILNDQGINVFEDGLESRDFVFIDDVARANCLALTGDDSVTGVINIGSGVGTTVLDVVSALMSAYGREVPVEVTGQFRLGDIRHNIADIERAERVLGFTPETDFARGSAAFAAWVSGQPSSDPGGYQESLDELRRHNLLS</sequence>
<name>A0ABX2JXV4_9MYCO</name>
<feature type="domain" description="NAD-dependent epimerase/dehydratase" evidence="2">
    <location>
        <begin position="3"/>
        <end position="136"/>
    </location>
</feature>
<accession>A0ABX2JXV4</accession>
<evidence type="ECO:0000313" key="3">
    <source>
        <dbReference type="EMBL" id="NTY62230.1"/>
    </source>
</evidence>
<feature type="domain" description="NAD-dependent epimerase/dehydratase" evidence="2">
    <location>
        <begin position="177"/>
        <end position="286"/>
    </location>
</feature>
<dbReference type="PANTHER" id="PTHR43000">
    <property type="entry name" value="DTDP-D-GLUCOSE 4,6-DEHYDRATASE-RELATED"/>
    <property type="match status" value="1"/>
</dbReference>